<dbReference type="VEuPathDB" id="FungiDB:ACJ73_03927"/>
<keyword evidence="3" id="KW-1185">Reference proteome</keyword>
<feature type="region of interest" description="Disordered" evidence="1">
    <location>
        <begin position="58"/>
        <end position="78"/>
    </location>
</feature>
<feature type="non-terminal residue" evidence="2">
    <location>
        <position position="133"/>
    </location>
</feature>
<organism evidence="2 3">
    <name type="scientific">Blastomyces percursus</name>
    <dbReference type="NCBI Taxonomy" id="1658174"/>
    <lineage>
        <taxon>Eukaryota</taxon>
        <taxon>Fungi</taxon>
        <taxon>Dikarya</taxon>
        <taxon>Ascomycota</taxon>
        <taxon>Pezizomycotina</taxon>
        <taxon>Eurotiomycetes</taxon>
        <taxon>Eurotiomycetidae</taxon>
        <taxon>Onygenales</taxon>
        <taxon>Ajellomycetaceae</taxon>
        <taxon>Blastomyces</taxon>
    </lineage>
</organism>
<dbReference type="AlphaFoldDB" id="A0A1J9QWU9"/>
<proteinExistence type="predicted"/>
<accession>A0A1J9QWU9</accession>
<gene>
    <name evidence="2" type="ORF">ACJ73_03927</name>
</gene>
<evidence type="ECO:0000313" key="2">
    <source>
        <dbReference type="EMBL" id="OJD24707.1"/>
    </source>
</evidence>
<evidence type="ECO:0000256" key="1">
    <source>
        <dbReference type="SAM" id="MobiDB-lite"/>
    </source>
</evidence>
<dbReference type="Proteomes" id="UP000242791">
    <property type="component" value="Unassembled WGS sequence"/>
</dbReference>
<name>A0A1J9QWU9_9EURO</name>
<evidence type="ECO:0000313" key="3">
    <source>
        <dbReference type="Proteomes" id="UP000242791"/>
    </source>
</evidence>
<dbReference type="EMBL" id="LGTZ01000505">
    <property type="protein sequence ID" value="OJD24707.1"/>
    <property type="molecule type" value="Genomic_DNA"/>
</dbReference>
<sequence length="133" mass="14223">MSALYSLSFPYPLRIVTTIQPPIRALHSIPNTTCRPQAAITNIDTAHVKLSSETDTWSISSSSRSRSNRRSGIATARPTKSARVVDADGIVEGVFRRADVSISAPLERAPTSVAAVVDVEGFAAHGWWGFSGA</sequence>
<reference evidence="2 3" key="1">
    <citation type="submission" date="2015-08" db="EMBL/GenBank/DDBJ databases">
        <title>Emmonsia species relationships and genome sequence.</title>
        <authorList>
            <person name="Cuomo C.A."/>
            <person name="Schwartz I.S."/>
            <person name="Kenyon C."/>
            <person name="De Hoog G.S."/>
            <person name="Govender N.P."/>
            <person name="Botha A."/>
            <person name="Moreno L."/>
            <person name="De Vries M."/>
            <person name="Munoz J.F."/>
            <person name="Stielow J.B."/>
        </authorList>
    </citation>
    <scope>NUCLEOTIDE SEQUENCE [LARGE SCALE GENOMIC DNA]</scope>
    <source>
        <strain evidence="2 3">EI222</strain>
    </source>
</reference>
<comment type="caution">
    <text evidence="2">The sequence shown here is derived from an EMBL/GenBank/DDBJ whole genome shotgun (WGS) entry which is preliminary data.</text>
</comment>
<protein>
    <submittedName>
        <fullName evidence="2">Uncharacterized protein</fullName>
    </submittedName>
</protein>